<dbReference type="Pfam" id="PF14025">
    <property type="entry name" value="DUF4241"/>
    <property type="match status" value="1"/>
</dbReference>
<evidence type="ECO:0000313" key="3">
    <source>
        <dbReference type="Proteomes" id="UP000294071"/>
    </source>
</evidence>
<accession>A0A4Q2RSK7</accession>
<gene>
    <name evidence="2" type="ORF">EUA93_18120</name>
</gene>
<feature type="region of interest" description="Disordered" evidence="1">
    <location>
        <begin position="235"/>
        <end position="258"/>
    </location>
</feature>
<comment type="caution">
    <text evidence="2">The sequence shown here is derived from an EMBL/GenBank/DDBJ whole genome shotgun (WGS) entry which is preliminary data.</text>
</comment>
<evidence type="ECO:0000256" key="1">
    <source>
        <dbReference type="SAM" id="MobiDB-lite"/>
    </source>
</evidence>
<reference evidence="2 3" key="1">
    <citation type="submission" date="2019-01" db="EMBL/GenBank/DDBJ databases">
        <title>Novel species of Nocardioides.</title>
        <authorList>
            <person name="Liu Q."/>
            <person name="Xin Y.-H."/>
        </authorList>
    </citation>
    <scope>NUCLEOTIDE SEQUENCE [LARGE SCALE GENOMIC DNA]</scope>
    <source>
        <strain evidence="2 3">CGMCC 4.6882</strain>
    </source>
</reference>
<dbReference type="OrthoDB" id="9789980at2"/>
<dbReference type="RefSeq" id="WP_129401685.1">
    <property type="nucleotide sequence ID" value="NZ_SDWT01000002.1"/>
</dbReference>
<organism evidence="2 3">
    <name type="scientific">Nocardioides oleivorans</name>
    <dbReference type="NCBI Taxonomy" id="273676"/>
    <lineage>
        <taxon>Bacteria</taxon>
        <taxon>Bacillati</taxon>
        <taxon>Actinomycetota</taxon>
        <taxon>Actinomycetes</taxon>
        <taxon>Propionibacteriales</taxon>
        <taxon>Nocardioidaceae</taxon>
        <taxon>Nocardioides</taxon>
    </lineage>
</organism>
<evidence type="ECO:0000313" key="2">
    <source>
        <dbReference type="EMBL" id="RYB92020.1"/>
    </source>
</evidence>
<keyword evidence="3" id="KW-1185">Reference proteome</keyword>
<dbReference type="Proteomes" id="UP000294071">
    <property type="component" value="Unassembled WGS sequence"/>
</dbReference>
<proteinExistence type="predicted"/>
<sequence length="266" mass="27811">MSDLPVQTVDLDAPGPWWRRRAAWLWDAVLAGEVRDHGSPTEAVYALRFDDIGAVSLPDGRVVAADPYVMDEDPPPFEQRVRAGDVPVVAVRTMVGEDHERVAALVLVAGAQPVTRWEMATVAGQDVSSLAGDGFFGYGVDAGAGSFGSPEAMRVAGPVLVADDGALEDPVSLALFADDVGSSSAVVVAPSDGAPPIAVCSSGWGDGVYPTWCGLAADDDVVVMVTDFLVAGDPYATPEDPVDETPDEPAGPPQRPTSLLRRIFGR</sequence>
<dbReference type="AlphaFoldDB" id="A0A4Q2RSK7"/>
<protein>
    <submittedName>
        <fullName evidence="2">DUF4241 domain-containing protein</fullName>
    </submittedName>
</protein>
<dbReference type="EMBL" id="SDWT01000002">
    <property type="protein sequence ID" value="RYB92020.1"/>
    <property type="molecule type" value="Genomic_DNA"/>
</dbReference>
<name>A0A4Q2RSK7_9ACTN</name>
<dbReference type="InterPro" id="IPR025335">
    <property type="entry name" value="DUF4241"/>
</dbReference>